<feature type="binding site" description="axial binding residue" evidence="13">
    <location>
        <position position="498"/>
    </location>
    <ligand>
        <name>heme</name>
        <dbReference type="ChEBI" id="CHEBI:30413"/>
    </ligand>
    <ligandPart>
        <name>Fe</name>
        <dbReference type="ChEBI" id="CHEBI:18248"/>
    </ligandPart>
</feature>
<dbReference type="Gene3D" id="1.10.630.10">
    <property type="entry name" value="Cytochrome P450"/>
    <property type="match status" value="1"/>
</dbReference>
<evidence type="ECO:0000256" key="1">
    <source>
        <dbReference type="ARBA" id="ARBA00001971"/>
    </source>
</evidence>
<gene>
    <name evidence="15" type="ORF">K466DRAFT_218197</name>
</gene>
<dbReference type="GO" id="GO:0016705">
    <property type="term" value="F:oxidoreductase activity, acting on paired donors, with incorporation or reduction of molecular oxygen"/>
    <property type="evidence" value="ECO:0007669"/>
    <property type="project" value="InterPro"/>
</dbReference>
<dbReference type="GO" id="GO:0004497">
    <property type="term" value="F:monooxygenase activity"/>
    <property type="evidence" value="ECO:0007669"/>
    <property type="project" value="UniProtKB-KW"/>
</dbReference>
<comment type="pathway">
    <text evidence="3">Secondary metabolite biosynthesis.</text>
</comment>
<dbReference type="AlphaFoldDB" id="A0A5C3PT43"/>
<dbReference type="GO" id="GO:0016020">
    <property type="term" value="C:membrane"/>
    <property type="evidence" value="ECO:0007669"/>
    <property type="project" value="UniProtKB-SubCell"/>
</dbReference>
<protein>
    <submittedName>
        <fullName evidence="15">Cytochrome P450</fullName>
    </submittedName>
</protein>
<reference evidence="15 16" key="1">
    <citation type="journal article" date="2019" name="Nat. Ecol. Evol.">
        <title>Megaphylogeny resolves global patterns of mushroom evolution.</title>
        <authorList>
            <person name="Varga T."/>
            <person name="Krizsan K."/>
            <person name="Foldi C."/>
            <person name="Dima B."/>
            <person name="Sanchez-Garcia M."/>
            <person name="Sanchez-Ramirez S."/>
            <person name="Szollosi G.J."/>
            <person name="Szarkandi J.G."/>
            <person name="Papp V."/>
            <person name="Albert L."/>
            <person name="Andreopoulos W."/>
            <person name="Angelini C."/>
            <person name="Antonin V."/>
            <person name="Barry K.W."/>
            <person name="Bougher N.L."/>
            <person name="Buchanan P."/>
            <person name="Buyck B."/>
            <person name="Bense V."/>
            <person name="Catcheside P."/>
            <person name="Chovatia M."/>
            <person name="Cooper J."/>
            <person name="Damon W."/>
            <person name="Desjardin D."/>
            <person name="Finy P."/>
            <person name="Geml J."/>
            <person name="Haridas S."/>
            <person name="Hughes K."/>
            <person name="Justo A."/>
            <person name="Karasinski D."/>
            <person name="Kautmanova I."/>
            <person name="Kiss B."/>
            <person name="Kocsube S."/>
            <person name="Kotiranta H."/>
            <person name="LaButti K.M."/>
            <person name="Lechner B.E."/>
            <person name="Liimatainen K."/>
            <person name="Lipzen A."/>
            <person name="Lukacs Z."/>
            <person name="Mihaltcheva S."/>
            <person name="Morgado L.N."/>
            <person name="Niskanen T."/>
            <person name="Noordeloos M.E."/>
            <person name="Ohm R.A."/>
            <person name="Ortiz-Santana B."/>
            <person name="Ovrebo C."/>
            <person name="Racz N."/>
            <person name="Riley R."/>
            <person name="Savchenko A."/>
            <person name="Shiryaev A."/>
            <person name="Soop K."/>
            <person name="Spirin V."/>
            <person name="Szebenyi C."/>
            <person name="Tomsovsky M."/>
            <person name="Tulloss R.E."/>
            <person name="Uehling J."/>
            <person name="Grigoriev I.V."/>
            <person name="Vagvolgyi C."/>
            <person name="Papp T."/>
            <person name="Martin F.M."/>
            <person name="Miettinen O."/>
            <person name="Hibbett D.S."/>
            <person name="Nagy L.G."/>
        </authorList>
    </citation>
    <scope>NUCLEOTIDE SEQUENCE [LARGE SCALE GENOMIC DNA]</scope>
    <source>
        <strain evidence="15 16">HHB13444</strain>
    </source>
</reference>
<keyword evidence="9 14" id="KW-0560">Oxidoreductase</keyword>
<comment type="cofactor">
    <cofactor evidence="1 13">
        <name>heme</name>
        <dbReference type="ChEBI" id="CHEBI:30413"/>
    </cofactor>
</comment>
<evidence type="ECO:0000256" key="11">
    <source>
        <dbReference type="ARBA" id="ARBA00023033"/>
    </source>
</evidence>
<dbReference type="Pfam" id="PF00067">
    <property type="entry name" value="p450"/>
    <property type="match status" value="1"/>
</dbReference>
<evidence type="ECO:0000256" key="12">
    <source>
        <dbReference type="ARBA" id="ARBA00023136"/>
    </source>
</evidence>
<accession>A0A5C3PT43</accession>
<dbReference type="InterPro" id="IPR050364">
    <property type="entry name" value="Cytochrome_P450_fung"/>
</dbReference>
<comment type="subcellular location">
    <subcellularLocation>
        <location evidence="2">Membrane</location>
        <topology evidence="2">Single-pass membrane protein</topology>
    </subcellularLocation>
</comment>
<dbReference type="PRINTS" id="PR00385">
    <property type="entry name" value="P450"/>
</dbReference>
<keyword evidence="8" id="KW-1133">Transmembrane helix</keyword>
<dbReference type="PROSITE" id="PS00086">
    <property type="entry name" value="CYTOCHROME_P450"/>
    <property type="match status" value="1"/>
</dbReference>
<dbReference type="CDD" id="cd11065">
    <property type="entry name" value="CYP64-like"/>
    <property type="match status" value="1"/>
</dbReference>
<dbReference type="EMBL" id="ML210996">
    <property type="protein sequence ID" value="TFK92571.1"/>
    <property type="molecule type" value="Genomic_DNA"/>
</dbReference>
<dbReference type="InParanoid" id="A0A5C3PT43"/>
<keyword evidence="16" id="KW-1185">Reference proteome</keyword>
<proteinExistence type="inferred from homology"/>
<evidence type="ECO:0000256" key="10">
    <source>
        <dbReference type="ARBA" id="ARBA00023004"/>
    </source>
</evidence>
<dbReference type="PRINTS" id="PR00463">
    <property type="entry name" value="EP450I"/>
</dbReference>
<dbReference type="STRING" id="1314778.A0A5C3PT43"/>
<evidence type="ECO:0000256" key="3">
    <source>
        <dbReference type="ARBA" id="ARBA00005179"/>
    </source>
</evidence>
<evidence type="ECO:0000256" key="13">
    <source>
        <dbReference type="PIRSR" id="PIRSR602401-1"/>
    </source>
</evidence>
<evidence type="ECO:0000256" key="6">
    <source>
        <dbReference type="ARBA" id="ARBA00022692"/>
    </source>
</evidence>
<dbReference type="GO" id="GO:0020037">
    <property type="term" value="F:heme binding"/>
    <property type="evidence" value="ECO:0007669"/>
    <property type="project" value="InterPro"/>
</dbReference>
<evidence type="ECO:0000313" key="16">
    <source>
        <dbReference type="Proteomes" id="UP000308197"/>
    </source>
</evidence>
<keyword evidence="6" id="KW-0812">Transmembrane</keyword>
<keyword evidence="10 13" id="KW-0408">Iron</keyword>
<dbReference type="InterPro" id="IPR002401">
    <property type="entry name" value="Cyt_P450_E_grp-I"/>
</dbReference>
<keyword evidence="7 13" id="KW-0479">Metal-binding</keyword>
<evidence type="ECO:0000256" key="9">
    <source>
        <dbReference type="ARBA" id="ARBA00023002"/>
    </source>
</evidence>
<evidence type="ECO:0000256" key="14">
    <source>
        <dbReference type="RuleBase" id="RU000461"/>
    </source>
</evidence>
<evidence type="ECO:0000313" key="15">
    <source>
        <dbReference type="EMBL" id="TFK92571.1"/>
    </source>
</evidence>
<dbReference type="GO" id="GO:0005506">
    <property type="term" value="F:iron ion binding"/>
    <property type="evidence" value="ECO:0007669"/>
    <property type="project" value="InterPro"/>
</dbReference>
<dbReference type="Proteomes" id="UP000308197">
    <property type="component" value="Unassembled WGS sequence"/>
</dbReference>
<dbReference type="PANTHER" id="PTHR46300">
    <property type="entry name" value="P450, PUTATIVE (EUROFUNG)-RELATED-RELATED"/>
    <property type="match status" value="1"/>
</dbReference>
<evidence type="ECO:0000256" key="2">
    <source>
        <dbReference type="ARBA" id="ARBA00004167"/>
    </source>
</evidence>
<keyword evidence="11 14" id="KW-0503">Monooxygenase</keyword>
<keyword evidence="12" id="KW-0472">Membrane</keyword>
<evidence type="ECO:0000256" key="8">
    <source>
        <dbReference type="ARBA" id="ARBA00022989"/>
    </source>
</evidence>
<dbReference type="InterPro" id="IPR017972">
    <property type="entry name" value="Cyt_P450_CS"/>
</dbReference>
<keyword evidence="5 13" id="KW-0349">Heme</keyword>
<comment type="similarity">
    <text evidence="4 14">Belongs to the cytochrome P450 family.</text>
</comment>
<evidence type="ECO:0000256" key="4">
    <source>
        <dbReference type="ARBA" id="ARBA00010617"/>
    </source>
</evidence>
<name>A0A5C3PT43_9APHY</name>
<dbReference type="InterPro" id="IPR001128">
    <property type="entry name" value="Cyt_P450"/>
</dbReference>
<organism evidence="15 16">
    <name type="scientific">Polyporus arcularius HHB13444</name>
    <dbReference type="NCBI Taxonomy" id="1314778"/>
    <lineage>
        <taxon>Eukaryota</taxon>
        <taxon>Fungi</taxon>
        <taxon>Dikarya</taxon>
        <taxon>Basidiomycota</taxon>
        <taxon>Agaricomycotina</taxon>
        <taxon>Agaricomycetes</taxon>
        <taxon>Polyporales</taxon>
        <taxon>Polyporaceae</taxon>
        <taxon>Polyporus</taxon>
    </lineage>
</organism>
<sequence>MHCGALHAGDDGGVVVVWLHKSPWSIGRAVHRLQLVLQYSYAVPMDFSSSSSAFSPPLALLACLLLASFSWSSVRWRRRTRGRPLPPGPPRLPVVGNLFNHPRVKRWVAYHELCSRYGDVLYFSVMGQSILVLDSARAVHELLEKKAANTSDRTQSPMIELSGSSLNFGFMPYGQRWRRHRRAFWQHFNQGAAVAYWPAQRASAHQFLWKLLRDPSRFREHIRYTYAGVILKVAYDIDVGDEDDSYVAAVDAALEGPVQGLVPGTFLVDFLPFLRHVPTWCPGATSQRLWAKWQAAAETLKNLPYDHVKAALDQAASSDDGPRSIIGKLIQQITATEAGVRYEEEEIVKNVGAITFEAGLDTVYITTLAVFLAMTMHPAVLKKAHAELDRVVGPDRLPDFSDQDALVYVNAIVKETLRWHAVLPLGLPHCTVEDDELDGYFVPAGTMVMPNIWACMRDPEMYDEPEEFRPERFIRDGKLDPAVRDPAALAFGHGRRICPGRYFAQAGLFITVASVLHVFDITPPVDDRGRPVQFTHGMEDGFSSHPSDYRCTITPRSAQAEALILAHTRQS</sequence>
<evidence type="ECO:0000256" key="5">
    <source>
        <dbReference type="ARBA" id="ARBA00022617"/>
    </source>
</evidence>
<dbReference type="InterPro" id="IPR036396">
    <property type="entry name" value="Cyt_P450_sf"/>
</dbReference>
<dbReference type="PANTHER" id="PTHR46300:SF7">
    <property type="entry name" value="P450, PUTATIVE (EUROFUNG)-RELATED"/>
    <property type="match status" value="1"/>
</dbReference>
<evidence type="ECO:0000256" key="7">
    <source>
        <dbReference type="ARBA" id="ARBA00022723"/>
    </source>
</evidence>
<dbReference type="SUPFAM" id="SSF48264">
    <property type="entry name" value="Cytochrome P450"/>
    <property type="match status" value="1"/>
</dbReference>